<evidence type="ECO:0000313" key="4">
    <source>
        <dbReference type="EMBL" id="QPF09224.1"/>
    </source>
</evidence>
<evidence type="ECO:0000313" key="8">
    <source>
        <dbReference type="Proteomes" id="UP000267630"/>
    </source>
</evidence>
<comment type="subcellular location">
    <subcellularLocation>
        <location evidence="3">Cytoplasm</location>
    </subcellularLocation>
</comment>
<name>A0A1V2BMP0_RAOTE</name>
<dbReference type="NCBIfam" id="NF010035">
    <property type="entry name" value="PRK13510.1"/>
    <property type="match status" value="1"/>
</dbReference>
<reference evidence="4 11" key="2">
    <citation type="submission" date="2020-10" db="EMBL/GenBank/DDBJ databases">
        <title>Resistance determinants and their genetic context in bacteria from a longitudinal study of pigs reared under conventional and antibiotic-free husbandry practices.</title>
        <authorList>
            <person name="Poulin-Laprade D."/>
            <person name="Brouard J.-S."/>
            <person name="Gagnon N."/>
            <person name="Turcotte A."/>
            <person name="Langlois A."/>
            <person name="Matte J.J."/>
            <person name="Carrillo C.D."/>
            <person name="Zaheer R."/>
            <person name="McAllister T."/>
            <person name="Topp E."/>
            <person name="Talbot G."/>
        </authorList>
    </citation>
    <scope>NUCLEOTIDE SEQUENCE [LARGE SCALE GENOMIC DNA]</scope>
    <source>
        <strain evidence="4 11">Res13-Abat-PEB01-P1-04-A</strain>
    </source>
</reference>
<proteinExistence type="inferred from homology"/>
<dbReference type="InterPro" id="IPR023526">
    <property type="entry name" value="Sulphur_relay_TusB"/>
</dbReference>
<comment type="function">
    <text evidence="3">Part of a sulfur-relay system required for 2-thiolation of 5-methylaminomethyl-2-thiouridine (mnm(5)s(2)U) at tRNA wobble positions.</text>
</comment>
<dbReference type="NCBIfam" id="TIGR03011">
    <property type="entry name" value="sulf_tusB_dsrH"/>
    <property type="match status" value="1"/>
</dbReference>
<dbReference type="PANTHER" id="PTHR37526">
    <property type="entry name" value="PROTEIN TUSB"/>
    <property type="match status" value="1"/>
</dbReference>
<evidence type="ECO:0000256" key="2">
    <source>
        <dbReference type="ARBA" id="ARBA00022694"/>
    </source>
</evidence>
<reference evidence="5 8" key="1">
    <citation type="submission" date="2018-12" db="EMBL/GenBank/DDBJ databases">
        <authorList>
            <consortium name="Pathogen Informatics"/>
        </authorList>
    </citation>
    <scope>NUCLEOTIDE SEQUENCE [LARGE SCALE GENOMIC DNA]</scope>
    <source>
        <strain evidence="6 9">NCTC13038</strain>
        <strain evidence="7 10">NCTC9185</strain>
        <strain evidence="5 8">NCTC9997</strain>
    </source>
</reference>
<dbReference type="Pfam" id="PF04077">
    <property type="entry name" value="DsrH"/>
    <property type="match status" value="1"/>
</dbReference>
<organism evidence="4 11">
    <name type="scientific">Raoultella terrigena</name>
    <name type="common">Klebsiella terrigena</name>
    <dbReference type="NCBI Taxonomy" id="577"/>
    <lineage>
        <taxon>Bacteria</taxon>
        <taxon>Pseudomonadati</taxon>
        <taxon>Pseudomonadota</taxon>
        <taxon>Gammaproteobacteria</taxon>
        <taxon>Enterobacterales</taxon>
        <taxon>Enterobacteriaceae</taxon>
        <taxon>Klebsiella/Raoultella group</taxon>
        <taxon>Raoultella</taxon>
    </lineage>
</organism>
<dbReference type="Gene3D" id="3.40.1260.10">
    <property type="entry name" value="DsrEFH-like"/>
    <property type="match status" value="1"/>
</dbReference>
<dbReference type="OrthoDB" id="9795117at2"/>
<comment type="subunit">
    <text evidence="3">Heterohexamer, formed by a dimer of trimers. The hexameric TusBCD complex contains 2 copies each of TusB, TusC and TusD. The TusBCD complex interacts with TusE.</text>
</comment>
<dbReference type="EMBL" id="CAADJG010000002">
    <property type="protein sequence ID" value="VFS86311.1"/>
    <property type="molecule type" value="Genomic_DNA"/>
</dbReference>
<sequence length="95" mass="10257">MLHTLSVSPWHTDLAAMLRLVKDGDDLLLLSDGVIAAADGGRYLEILLSAPITIHALQDDIEARGLTGQIAGSVIRVGYTDFVRLVLKHPGQLAW</sequence>
<evidence type="ECO:0000256" key="3">
    <source>
        <dbReference type="HAMAP-Rule" id="MF_01564"/>
    </source>
</evidence>
<keyword evidence="4" id="KW-0808">Transferase</keyword>
<dbReference type="SUPFAM" id="SSF75169">
    <property type="entry name" value="DsrEFH-like"/>
    <property type="match status" value="1"/>
</dbReference>
<dbReference type="Proteomes" id="UP000267630">
    <property type="component" value="Chromosome 3"/>
</dbReference>
<dbReference type="EMBL" id="CABDVU010000001">
    <property type="protein sequence ID" value="VTN12218.1"/>
    <property type="molecule type" value="Genomic_DNA"/>
</dbReference>
<dbReference type="GeneID" id="57502618"/>
<keyword evidence="1 3" id="KW-0963">Cytoplasm</keyword>
<dbReference type="EMBL" id="LR134253">
    <property type="protein sequence ID" value="VED45922.1"/>
    <property type="molecule type" value="Genomic_DNA"/>
</dbReference>
<dbReference type="Proteomes" id="UP000594500">
    <property type="component" value="Chromosome"/>
</dbReference>
<dbReference type="GO" id="GO:1990228">
    <property type="term" value="C:sulfurtransferase complex"/>
    <property type="evidence" value="ECO:0007669"/>
    <property type="project" value="TreeGrafter"/>
</dbReference>
<dbReference type="AlphaFoldDB" id="A0A1V2BMP0"/>
<dbReference type="InterPro" id="IPR027396">
    <property type="entry name" value="DsrEFH-like"/>
</dbReference>
<dbReference type="Proteomes" id="UP000339249">
    <property type="component" value="Unassembled WGS sequence"/>
</dbReference>
<dbReference type="GO" id="GO:0016740">
    <property type="term" value="F:transferase activity"/>
    <property type="evidence" value="ECO:0007669"/>
    <property type="project" value="UniProtKB-KW"/>
</dbReference>
<comment type="similarity">
    <text evidence="3">Belongs to the DsrH/TusB family.</text>
</comment>
<keyword evidence="8" id="KW-1185">Reference proteome</keyword>
<evidence type="ECO:0000313" key="9">
    <source>
        <dbReference type="Proteomes" id="UP000332594"/>
    </source>
</evidence>
<gene>
    <name evidence="3 4" type="primary">tusB</name>
    <name evidence="4" type="ORF">IMO34_01950</name>
    <name evidence="6" type="ORF">NCTC13038_05330</name>
    <name evidence="7" type="ORF">NCTC9185_04195</name>
    <name evidence="5" type="ORF">NCTC9997_00720</name>
</gene>
<evidence type="ECO:0000256" key="1">
    <source>
        <dbReference type="ARBA" id="ARBA00022490"/>
    </source>
</evidence>
<protein>
    <recommendedName>
        <fullName evidence="3">Protein TusB</fullName>
    </recommendedName>
    <alternativeName>
        <fullName evidence="3">tRNA 2-thiouridine synthesizing protein B</fullName>
    </alternativeName>
</protein>
<keyword evidence="2 3" id="KW-0819">tRNA processing</keyword>
<evidence type="ECO:0000313" key="10">
    <source>
        <dbReference type="Proteomes" id="UP000339249"/>
    </source>
</evidence>
<evidence type="ECO:0000313" key="11">
    <source>
        <dbReference type="Proteomes" id="UP000594500"/>
    </source>
</evidence>
<dbReference type="InterPro" id="IPR007215">
    <property type="entry name" value="Sulphur_relay_TusB/DsrH"/>
</dbReference>
<dbReference type="PANTHER" id="PTHR37526:SF1">
    <property type="entry name" value="PROTEIN TUSB"/>
    <property type="match status" value="1"/>
</dbReference>
<dbReference type="GO" id="GO:0002143">
    <property type="term" value="P:tRNA wobble position uridine thiolation"/>
    <property type="evidence" value="ECO:0007669"/>
    <property type="project" value="InterPro"/>
</dbReference>
<dbReference type="RefSeq" id="WP_041142974.1">
    <property type="nucleotide sequence ID" value="NZ_BJNO01000030.1"/>
</dbReference>
<dbReference type="HAMAP" id="MF_01564">
    <property type="entry name" value="Thiourid_synth_B"/>
    <property type="match status" value="1"/>
</dbReference>
<dbReference type="Proteomes" id="UP000332594">
    <property type="component" value="Unassembled WGS sequence"/>
</dbReference>
<evidence type="ECO:0000313" key="7">
    <source>
        <dbReference type="EMBL" id="VTN12218.1"/>
    </source>
</evidence>
<evidence type="ECO:0000313" key="6">
    <source>
        <dbReference type="EMBL" id="VFS86311.1"/>
    </source>
</evidence>
<dbReference type="EMBL" id="CP062916">
    <property type="protein sequence ID" value="QPF09224.1"/>
    <property type="molecule type" value="Genomic_DNA"/>
</dbReference>
<accession>A0A1V2BMP0</accession>
<evidence type="ECO:0000313" key="5">
    <source>
        <dbReference type="EMBL" id="VED45922.1"/>
    </source>
</evidence>